<dbReference type="PANTHER" id="PTHR40628:SF1">
    <property type="entry name" value="CHROMO DOMAIN-CONTAINING PROTEIN"/>
    <property type="match status" value="1"/>
</dbReference>
<gene>
    <name evidence="2" type="ORF">OIDMADRAFT_142875</name>
</gene>
<feature type="region of interest" description="Disordered" evidence="1">
    <location>
        <begin position="230"/>
        <end position="270"/>
    </location>
</feature>
<evidence type="ECO:0000313" key="3">
    <source>
        <dbReference type="Proteomes" id="UP000054321"/>
    </source>
</evidence>
<dbReference type="InParanoid" id="A0A0C3DST3"/>
<proteinExistence type="predicted"/>
<dbReference type="AlphaFoldDB" id="A0A0C3DST3"/>
<feature type="compositionally biased region" description="Acidic residues" evidence="1">
    <location>
        <begin position="244"/>
        <end position="270"/>
    </location>
</feature>
<organism evidence="2 3">
    <name type="scientific">Oidiodendron maius (strain Zn)</name>
    <dbReference type="NCBI Taxonomy" id="913774"/>
    <lineage>
        <taxon>Eukaryota</taxon>
        <taxon>Fungi</taxon>
        <taxon>Dikarya</taxon>
        <taxon>Ascomycota</taxon>
        <taxon>Pezizomycotina</taxon>
        <taxon>Leotiomycetes</taxon>
        <taxon>Leotiomycetes incertae sedis</taxon>
        <taxon>Myxotrichaceae</taxon>
        <taxon>Oidiodendron</taxon>
    </lineage>
</organism>
<name>A0A0C3DST3_OIDMZ</name>
<dbReference type="OrthoDB" id="4232400at2759"/>
<evidence type="ECO:0000256" key="1">
    <source>
        <dbReference type="SAM" id="MobiDB-lite"/>
    </source>
</evidence>
<evidence type="ECO:0000313" key="2">
    <source>
        <dbReference type="EMBL" id="KIN05118.1"/>
    </source>
</evidence>
<protein>
    <submittedName>
        <fullName evidence="2">Uncharacterized protein</fullName>
    </submittedName>
</protein>
<dbReference type="HOGENOM" id="CLU_077197_0_0_1"/>
<dbReference type="Proteomes" id="UP000054321">
    <property type="component" value="Unassembled WGS sequence"/>
</dbReference>
<keyword evidence="3" id="KW-1185">Reference proteome</keyword>
<accession>A0A0C3DST3</accession>
<dbReference type="EMBL" id="KN832872">
    <property type="protein sequence ID" value="KIN05118.1"/>
    <property type="molecule type" value="Genomic_DNA"/>
</dbReference>
<reference evidence="2 3" key="1">
    <citation type="submission" date="2014-04" db="EMBL/GenBank/DDBJ databases">
        <authorList>
            <consortium name="DOE Joint Genome Institute"/>
            <person name="Kuo A."/>
            <person name="Martino E."/>
            <person name="Perotto S."/>
            <person name="Kohler A."/>
            <person name="Nagy L.G."/>
            <person name="Floudas D."/>
            <person name="Copeland A."/>
            <person name="Barry K.W."/>
            <person name="Cichocki N."/>
            <person name="Veneault-Fourrey C."/>
            <person name="LaButti K."/>
            <person name="Lindquist E.A."/>
            <person name="Lipzen A."/>
            <person name="Lundell T."/>
            <person name="Morin E."/>
            <person name="Murat C."/>
            <person name="Sun H."/>
            <person name="Tunlid A."/>
            <person name="Henrissat B."/>
            <person name="Grigoriev I.V."/>
            <person name="Hibbett D.S."/>
            <person name="Martin F."/>
            <person name="Nordberg H.P."/>
            <person name="Cantor M.N."/>
            <person name="Hua S.X."/>
        </authorList>
    </citation>
    <scope>NUCLEOTIDE SEQUENCE [LARGE SCALE GENOMIC DNA]</scope>
    <source>
        <strain evidence="2 3">Zn</strain>
    </source>
</reference>
<dbReference type="PANTHER" id="PTHR40628">
    <property type="entry name" value="CHROMO DOMAIN-CONTAINING PROTEIN"/>
    <property type="match status" value="1"/>
</dbReference>
<reference evidence="3" key="2">
    <citation type="submission" date="2015-01" db="EMBL/GenBank/DDBJ databases">
        <title>Evolutionary Origins and Diversification of the Mycorrhizal Mutualists.</title>
        <authorList>
            <consortium name="DOE Joint Genome Institute"/>
            <consortium name="Mycorrhizal Genomics Consortium"/>
            <person name="Kohler A."/>
            <person name="Kuo A."/>
            <person name="Nagy L.G."/>
            <person name="Floudas D."/>
            <person name="Copeland A."/>
            <person name="Barry K.W."/>
            <person name="Cichocki N."/>
            <person name="Veneault-Fourrey C."/>
            <person name="LaButti K."/>
            <person name="Lindquist E.A."/>
            <person name="Lipzen A."/>
            <person name="Lundell T."/>
            <person name="Morin E."/>
            <person name="Murat C."/>
            <person name="Riley R."/>
            <person name="Ohm R."/>
            <person name="Sun H."/>
            <person name="Tunlid A."/>
            <person name="Henrissat B."/>
            <person name="Grigoriev I.V."/>
            <person name="Hibbett D.S."/>
            <person name="Martin F."/>
        </authorList>
    </citation>
    <scope>NUCLEOTIDE SEQUENCE [LARGE SCALE GENOMIC DNA]</scope>
    <source>
        <strain evidence="3">Zn</strain>
    </source>
</reference>
<sequence length="332" mass="37341">MTAPLNPSILMTTETPISPDWVFSNSSNVSVAKDRGWFSSYTPFTSRLGSLVGNVDTAVVGIGSVEIPVKLRNRRRNGQTHSTIRLDEVLHAPTSLCNILGRDFMSQYDIDVRVGGAIKDSEGRSAGYFDEDKVLFCLKLSGPPVGPTTTPSLFLRANANSGRVMYINALWADAERARWRAVKPYTDAEKVWLKQNYKDEYHFLQQHGLSIYKDEDREDGRAMARSLMAADDEVAENSKGVSDESNDDDDDDDDEEEEEEEEEEEGDDADTFLAELEADPTSHVADYHFSEKQLIWIKKHYKHSGNFLLSHGLKPFDDEDCREGRAIVEAMM</sequence>